<evidence type="ECO:0000313" key="1">
    <source>
        <dbReference type="EMBL" id="OIQ63133.1"/>
    </source>
</evidence>
<protein>
    <submittedName>
        <fullName evidence="1">Uncharacterized protein</fullName>
    </submittedName>
</protein>
<organism evidence="1">
    <name type="scientific">mine drainage metagenome</name>
    <dbReference type="NCBI Taxonomy" id="410659"/>
    <lineage>
        <taxon>unclassified sequences</taxon>
        <taxon>metagenomes</taxon>
        <taxon>ecological metagenomes</taxon>
    </lineage>
</organism>
<dbReference type="EMBL" id="MLJW01009279">
    <property type="protein sequence ID" value="OIQ63133.1"/>
    <property type="molecule type" value="Genomic_DNA"/>
</dbReference>
<proteinExistence type="predicted"/>
<name>A0A1J5PHU7_9ZZZZ</name>
<accession>A0A1J5PHU7</accession>
<reference evidence="1" key="1">
    <citation type="submission" date="2016-10" db="EMBL/GenBank/DDBJ databases">
        <title>Sequence of Gallionella enrichment culture.</title>
        <authorList>
            <person name="Poehlein A."/>
            <person name="Muehling M."/>
            <person name="Daniel R."/>
        </authorList>
    </citation>
    <scope>NUCLEOTIDE SEQUENCE</scope>
</reference>
<gene>
    <name evidence="1" type="ORF">GALL_553280</name>
</gene>
<comment type="caution">
    <text evidence="1">The sequence shown here is derived from an EMBL/GenBank/DDBJ whole genome shotgun (WGS) entry which is preliminary data.</text>
</comment>
<dbReference type="AlphaFoldDB" id="A0A1J5PHU7"/>
<sequence>MLDNYPRALLNDTLQYYRPNVEGLLAKYQTSHFMETGWIDWVSRQTDTAREQFLSGFEGKYKPSLSGPFYIAHYFLLEHNAGAAILRPDDHIQDNGGGQIKLGLDFSHKQKMFDSLSFEAGFMFSMERTRGVDGLQTPKGFVASAYGSFSRFAIFDEFYAGQGSHINFGDSFYEKKFYNRLDLIFNTFVYKGLSGRFVLSIHRTPGYTSNQEAFNVSYDLGRRVIGRFKD</sequence>